<dbReference type="KEGG" id="xca:xcc-b100_3050"/>
<sequence>MPIKIPGLSLAGNYNYSWTECNEKADENSCPPKANSKYAPAILVGERWGREHVTGANSAWFQNGGCEAGYTKKWMGGANFRCEYTGAPYYRDGYLPEFRYVGCEYIPI</sequence>
<name>B0RX47_XANCB</name>
<proteinExistence type="predicted"/>
<dbReference type="AlphaFoldDB" id="B0RX47"/>
<protein>
    <submittedName>
        <fullName evidence="1">Uncharacterized protein</fullName>
    </submittedName>
</protein>
<dbReference type="Proteomes" id="UP000001188">
    <property type="component" value="Chromosome"/>
</dbReference>
<dbReference type="EMBL" id="AM920689">
    <property type="protein sequence ID" value="CAP52413.1"/>
    <property type="molecule type" value="Genomic_DNA"/>
</dbReference>
<organism evidence="1 2">
    <name type="scientific">Xanthomonas campestris pv. campestris (strain B100)</name>
    <dbReference type="NCBI Taxonomy" id="509169"/>
    <lineage>
        <taxon>Bacteria</taxon>
        <taxon>Pseudomonadati</taxon>
        <taxon>Pseudomonadota</taxon>
        <taxon>Gammaproteobacteria</taxon>
        <taxon>Lysobacterales</taxon>
        <taxon>Lysobacteraceae</taxon>
        <taxon>Xanthomonas</taxon>
    </lineage>
</organism>
<gene>
    <name evidence="1" type="ORF">XCCB100_3050</name>
</gene>
<evidence type="ECO:0000313" key="1">
    <source>
        <dbReference type="EMBL" id="CAP52413.1"/>
    </source>
</evidence>
<evidence type="ECO:0000313" key="2">
    <source>
        <dbReference type="Proteomes" id="UP000001188"/>
    </source>
</evidence>
<accession>B0RX47</accession>
<dbReference type="HOGENOM" id="CLU_2206327_0_0_6"/>
<reference evidence="1 2" key="1">
    <citation type="journal article" date="2008" name="J. Biotechnol.">
        <title>The genome of Xanthomonas campestris pv. campestris B100 and its use for the reconstruction of metabolic pathways involved in xanthan biosynthesis.</title>
        <authorList>
            <person name="Vorholter F.J."/>
            <person name="Schneiker S."/>
            <person name="Goesmann A."/>
            <person name="Krause L."/>
            <person name="Bekel T."/>
            <person name="Kaiser O."/>
            <person name="Linke B."/>
            <person name="Patschkowski T."/>
            <person name="Ruckert C."/>
            <person name="Schmid J."/>
            <person name="Sidhu V.K."/>
            <person name="Sieber V."/>
            <person name="Tauch A."/>
            <person name="Watt S.A."/>
            <person name="Weisshaar B."/>
            <person name="Becker A."/>
            <person name="Niehaus K."/>
            <person name="Puhler A."/>
        </authorList>
    </citation>
    <scope>NUCLEOTIDE SEQUENCE [LARGE SCALE GENOMIC DNA]</scope>
    <source>
        <strain evidence="1 2">B100</strain>
    </source>
</reference>